<dbReference type="EMBL" id="AP023356">
    <property type="protein sequence ID" value="BCJ39473.1"/>
    <property type="molecule type" value="Genomic_DNA"/>
</dbReference>
<accession>A0ABM7LJZ7</accession>
<evidence type="ECO:0000313" key="2">
    <source>
        <dbReference type="EMBL" id="BCJ39473.1"/>
    </source>
</evidence>
<gene>
    <name evidence="2" type="ORF">Aiant_01300</name>
</gene>
<dbReference type="InterPro" id="IPR000073">
    <property type="entry name" value="AB_hydrolase_1"/>
</dbReference>
<dbReference type="Gene3D" id="3.40.50.1820">
    <property type="entry name" value="alpha/beta hydrolase"/>
    <property type="match status" value="1"/>
</dbReference>
<sequence length="232" mass="23771">MIPIVFVHGIRLSGTMWGPVAALVDGPSTAPDLPGHGSRGGEPFTLDGAVEAVASAVDGPAVLVGHSLGGFVAIAAAARYPERVAALVVGGCTVRPRGAFLAGYRFAAGLAGRHPELADRLSVRGFQRALPPPVAAAMVAGGVRCAVMPSVVTALSDLDPPACLRAYPGPVHLFNGARDPFRAEERRFLAASPGAHLTIVPARGHIGVMAETETLAALVTEARRQTQKASPT</sequence>
<dbReference type="Proteomes" id="UP000676967">
    <property type="component" value="Chromosome"/>
</dbReference>
<protein>
    <submittedName>
        <fullName evidence="2">Lysophospholipase</fullName>
    </submittedName>
</protein>
<keyword evidence="3" id="KW-1185">Reference proteome</keyword>
<dbReference type="RefSeq" id="WP_189334121.1">
    <property type="nucleotide sequence ID" value="NZ_AP023356.1"/>
</dbReference>
<dbReference type="Pfam" id="PF12697">
    <property type="entry name" value="Abhydrolase_6"/>
    <property type="match status" value="1"/>
</dbReference>
<reference evidence="2 3" key="1">
    <citation type="submission" date="2020-08" db="EMBL/GenBank/DDBJ databases">
        <title>Whole genome shotgun sequence of Actinoplanes ianthinogenes NBRC 13996.</title>
        <authorList>
            <person name="Komaki H."/>
            <person name="Tamura T."/>
        </authorList>
    </citation>
    <scope>NUCLEOTIDE SEQUENCE [LARGE SCALE GENOMIC DNA]</scope>
    <source>
        <strain evidence="2 3">NBRC 13996</strain>
    </source>
</reference>
<dbReference type="SUPFAM" id="SSF53474">
    <property type="entry name" value="alpha/beta-Hydrolases"/>
    <property type="match status" value="1"/>
</dbReference>
<feature type="domain" description="AB hydrolase-1" evidence="1">
    <location>
        <begin position="4"/>
        <end position="215"/>
    </location>
</feature>
<dbReference type="InterPro" id="IPR029058">
    <property type="entry name" value="AB_hydrolase_fold"/>
</dbReference>
<evidence type="ECO:0000259" key="1">
    <source>
        <dbReference type="Pfam" id="PF12697"/>
    </source>
</evidence>
<evidence type="ECO:0000313" key="3">
    <source>
        <dbReference type="Proteomes" id="UP000676967"/>
    </source>
</evidence>
<dbReference type="PANTHER" id="PTHR43689:SF8">
    <property type="entry name" value="ALPHA_BETA-HYDROLASES SUPERFAMILY PROTEIN"/>
    <property type="match status" value="1"/>
</dbReference>
<proteinExistence type="predicted"/>
<dbReference type="PANTHER" id="PTHR43689">
    <property type="entry name" value="HYDROLASE"/>
    <property type="match status" value="1"/>
</dbReference>
<organism evidence="2 3">
    <name type="scientific">Actinoplanes ianthinogenes</name>
    <dbReference type="NCBI Taxonomy" id="122358"/>
    <lineage>
        <taxon>Bacteria</taxon>
        <taxon>Bacillati</taxon>
        <taxon>Actinomycetota</taxon>
        <taxon>Actinomycetes</taxon>
        <taxon>Micromonosporales</taxon>
        <taxon>Micromonosporaceae</taxon>
        <taxon>Actinoplanes</taxon>
    </lineage>
</organism>
<name>A0ABM7LJZ7_9ACTN</name>